<evidence type="ECO:0000259" key="3">
    <source>
        <dbReference type="Pfam" id="PF21788"/>
    </source>
</evidence>
<organism evidence="4 5">
    <name type="scientific">Araneus ventricosus</name>
    <name type="common">Orbweaver spider</name>
    <name type="synonym">Epeira ventricosa</name>
    <dbReference type="NCBI Taxonomy" id="182803"/>
    <lineage>
        <taxon>Eukaryota</taxon>
        <taxon>Metazoa</taxon>
        <taxon>Ecdysozoa</taxon>
        <taxon>Arthropoda</taxon>
        <taxon>Chelicerata</taxon>
        <taxon>Arachnida</taxon>
        <taxon>Araneae</taxon>
        <taxon>Araneomorphae</taxon>
        <taxon>Entelegynae</taxon>
        <taxon>Araneoidea</taxon>
        <taxon>Araneidae</taxon>
        <taxon>Araneus</taxon>
    </lineage>
</organism>
<name>A0A4Y2VC73_ARAVE</name>
<accession>A0A4Y2VC73</accession>
<dbReference type="OrthoDB" id="7312725at2759"/>
<evidence type="ECO:0000256" key="1">
    <source>
        <dbReference type="SAM" id="Coils"/>
    </source>
</evidence>
<dbReference type="AlphaFoldDB" id="A0A4Y2VC73"/>
<evidence type="ECO:0000313" key="5">
    <source>
        <dbReference type="Proteomes" id="UP000499080"/>
    </source>
</evidence>
<evidence type="ECO:0000313" key="4">
    <source>
        <dbReference type="EMBL" id="GBO22132.1"/>
    </source>
</evidence>
<sequence length="358" mass="40537">KRKHYLGDFDDDDMNSPTKARKLLSIAQSQQKKLKMKIKNAERKTKRLEKKLFTLTEMLSDLKKKRLATEPAANVLKIMFDGPALEMLLLVFRDVASGLGLHLVLKREIKKWYQVVDGSPGFTKEAFEVLKCKAVEASQRNRQIVCCLIIDEMSIRRQTELDNGKLCGYVDYGTDLESPELPIANNALTFMVNAVNGNWKIPIAYFLIDGLNAIERTNLIKIALEYLHETGIKVVALTFDSLLCNFKVGNELGARLEAVNLKSTFPHPITGEDVCIFLDPCHCLKLVRNTLGSKGSMFDANNQIIDWSYVVKLEKFQQDEGLLAATKIRNRHIQWYNEKMKVKLAAQTLSESVANALD</sequence>
<feature type="domain" description="Transposable element P transposase-like RNase H" evidence="2">
    <location>
        <begin position="119"/>
        <end position="253"/>
    </location>
</feature>
<gene>
    <name evidence="4" type="primary">THAP9_94</name>
    <name evidence="4" type="ORF">AVEN_69974-2_1</name>
</gene>
<evidence type="ECO:0000259" key="2">
    <source>
        <dbReference type="Pfam" id="PF21787"/>
    </source>
</evidence>
<feature type="non-terminal residue" evidence="4">
    <location>
        <position position="1"/>
    </location>
</feature>
<feature type="domain" description="Transposable element P transposase-like GTP-binding insertion" evidence="3">
    <location>
        <begin position="281"/>
        <end position="357"/>
    </location>
</feature>
<dbReference type="Pfam" id="PF21788">
    <property type="entry name" value="TNP-like_GBD"/>
    <property type="match status" value="1"/>
</dbReference>
<dbReference type="InterPro" id="IPR048366">
    <property type="entry name" value="TNP-like_GBD"/>
</dbReference>
<dbReference type="Proteomes" id="UP000499080">
    <property type="component" value="Unassembled WGS sequence"/>
</dbReference>
<protein>
    <submittedName>
        <fullName evidence="4">DNA transposase THAP9</fullName>
    </submittedName>
</protein>
<dbReference type="InterPro" id="IPR048365">
    <property type="entry name" value="TNP-like_RNaseH_N"/>
</dbReference>
<keyword evidence="1" id="KW-0175">Coiled coil</keyword>
<reference evidence="4 5" key="1">
    <citation type="journal article" date="2019" name="Sci. Rep.">
        <title>Orb-weaving spider Araneus ventricosus genome elucidates the spidroin gene catalogue.</title>
        <authorList>
            <person name="Kono N."/>
            <person name="Nakamura H."/>
            <person name="Ohtoshi R."/>
            <person name="Moran D.A.P."/>
            <person name="Shinohara A."/>
            <person name="Yoshida Y."/>
            <person name="Fujiwara M."/>
            <person name="Mori M."/>
            <person name="Tomita M."/>
            <person name="Arakawa K."/>
        </authorList>
    </citation>
    <scope>NUCLEOTIDE SEQUENCE [LARGE SCALE GENOMIC DNA]</scope>
</reference>
<dbReference type="Pfam" id="PF21787">
    <property type="entry name" value="TNP-like_RNaseH_N"/>
    <property type="match status" value="1"/>
</dbReference>
<comment type="caution">
    <text evidence="4">The sequence shown here is derived from an EMBL/GenBank/DDBJ whole genome shotgun (WGS) entry which is preliminary data.</text>
</comment>
<proteinExistence type="predicted"/>
<feature type="coiled-coil region" evidence="1">
    <location>
        <begin position="24"/>
        <end position="65"/>
    </location>
</feature>
<keyword evidence="5" id="KW-1185">Reference proteome</keyword>
<dbReference type="EMBL" id="BGPR01045254">
    <property type="protein sequence ID" value="GBO22132.1"/>
    <property type="molecule type" value="Genomic_DNA"/>
</dbReference>